<feature type="domain" description="ABC transmembrane type-1" evidence="9">
    <location>
        <begin position="71"/>
        <end position="259"/>
    </location>
</feature>
<dbReference type="GO" id="GO:0055085">
    <property type="term" value="P:transmembrane transport"/>
    <property type="evidence" value="ECO:0007669"/>
    <property type="project" value="InterPro"/>
</dbReference>
<dbReference type="PANTHER" id="PTHR43357:SF4">
    <property type="entry name" value="INNER MEMBRANE ABC TRANSPORTER PERMEASE PROTEIN YDCV"/>
    <property type="match status" value="1"/>
</dbReference>
<dbReference type="GO" id="GO:0005886">
    <property type="term" value="C:plasma membrane"/>
    <property type="evidence" value="ECO:0007669"/>
    <property type="project" value="UniProtKB-SubCell"/>
</dbReference>
<organism evidence="10 11">
    <name type="scientific">Mesorhizobium plurifarium</name>
    <dbReference type="NCBI Taxonomy" id="69974"/>
    <lineage>
        <taxon>Bacteria</taxon>
        <taxon>Pseudomonadati</taxon>
        <taxon>Pseudomonadota</taxon>
        <taxon>Alphaproteobacteria</taxon>
        <taxon>Hyphomicrobiales</taxon>
        <taxon>Phyllobacteriaceae</taxon>
        <taxon>Mesorhizobium</taxon>
    </lineage>
</organism>
<feature type="transmembrane region" description="Helical" evidence="8">
    <location>
        <begin position="15"/>
        <end position="40"/>
    </location>
</feature>
<keyword evidence="2 8" id="KW-0813">Transport</keyword>
<feature type="transmembrane region" description="Helical" evidence="8">
    <location>
        <begin position="194"/>
        <end position="220"/>
    </location>
</feature>
<dbReference type="AlphaFoldDB" id="A0A090GRE9"/>
<dbReference type="CDD" id="cd06261">
    <property type="entry name" value="TM_PBP2"/>
    <property type="match status" value="1"/>
</dbReference>
<evidence type="ECO:0000313" key="11">
    <source>
        <dbReference type="Proteomes" id="UP000046373"/>
    </source>
</evidence>
<comment type="similarity">
    <text evidence="8">Belongs to the binding-protein-dependent transport system permease family.</text>
</comment>
<accession>A0A090GRE9</accession>
<keyword evidence="5 8" id="KW-0812">Transmembrane</keyword>
<sequence length="266" mass="28927">MSMENALPISHRQRLWLYALGGLVMLFLIAPSVIIVIMSFSGSSLLQFPPQEWSLRWYEAYFGSLEWRDATIVSVKVAVMTAVVATLLGTAAAYAINARTLRLTGVINALLTASLIIPVILIGIGTFFLYARIGLNNTLTGLVIAHTVQALPLVVLTVLSGLRSYDMNQEMVARSLGAGRFSAFFQVTMPQIRFSIVSGALFAFITSFDEVVVSLFISGGETTTLTRRMFNALRDQIDPTIAAISTCLIVLSIVLLSAAQLFGRGR</sequence>
<dbReference type="InterPro" id="IPR000515">
    <property type="entry name" value="MetI-like"/>
</dbReference>
<dbReference type="Proteomes" id="UP000046373">
    <property type="component" value="Unassembled WGS sequence"/>
</dbReference>
<evidence type="ECO:0000259" key="9">
    <source>
        <dbReference type="PROSITE" id="PS50928"/>
    </source>
</evidence>
<dbReference type="Pfam" id="PF00528">
    <property type="entry name" value="BPD_transp_1"/>
    <property type="match status" value="1"/>
</dbReference>
<feature type="transmembrane region" description="Helical" evidence="8">
    <location>
        <begin position="240"/>
        <end position="262"/>
    </location>
</feature>
<evidence type="ECO:0000256" key="8">
    <source>
        <dbReference type="RuleBase" id="RU363032"/>
    </source>
</evidence>
<dbReference type="EMBL" id="CCNB01000045">
    <property type="protein sequence ID" value="CDX45842.1"/>
    <property type="molecule type" value="Genomic_DNA"/>
</dbReference>
<gene>
    <name evidence="10" type="ORF">MPLDJ20_80056</name>
</gene>
<name>A0A090GRE9_MESPL</name>
<evidence type="ECO:0000256" key="6">
    <source>
        <dbReference type="ARBA" id="ARBA00022989"/>
    </source>
</evidence>
<dbReference type="PANTHER" id="PTHR43357">
    <property type="entry name" value="INNER MEMBRANE ABC TRANSPORTER PERMEASE PROTEIN YDCV"/>
    <property type="match status" value="1"/>
</dbReference>
<evidence type="ECO:0000256" key="2">
    <source>
        <dbReference type="ARBA" id="ARBA00022448"/>
    </source>
</evidence>
<dbReference type="SUPFAM" id="SSF161098">
    <property type="entry name" value="MetI-like"/>
    <property type="match status" value="1"/>
</dbReference>
<dbReference type="InterPro" id="IPR035906">
    <property type="entry name" value="MetI-like_sf"/>
</dbReference>
<evidence type="ECO:0000313" key="10">
    <source>
        <dbReference type="EMBL" id="CDX45842.1"/>
    </source>
</evidence>
<proteinExistence type="inferred from homology"/>
<feature type="transmembrane region" description="Helical" evidence="8">
    <location>
        <begin position="77"/>
        <end position="97"/>
    </location>
</feature>
<protein>
    <submittedName>
        <fullName evidence="10">Binding-protein-dependent transport systems inner membrane component</fullName>
    </submittedName>
</protein>
<feature type="transmembrane region" description="Helical" evidence="8">
    <location>
        <begin position="109"/>
        <end position="131"/>
    </location>
</feature>
<evidence type="ECO:0000256" key="7">
    <source>
        <dbReference type="ARBA" id="ARBA00023136"/>
    </source>
</evidence>
<dbReference type="Gene3D" id="1.10.3720.10">
    <property type="entry name" value="MetI-like"/>
    <property type="match status" value="1"/>
</dbReference>
<keyword evidence="4" id="KW-0997">Cell inner membrane</keyword>
<reference evidence="10 11" key="1">
    <citation type="submission" date="2014-08" db="EMBL/GenBank/DDBJ databases">
        <authorList>
            <person name="Moulin Lionel"/>
        </authorList>
    </citation>
    <scope>NUCLEOTIDE SEQUENCE [LARGE SCALE GENOMIC DNA]</scope>
</reference>
<feature type="transmembrane region" description="Helical" evidence="8">
    <location>
        <begin position="143"/>
        <end position="162"/>
    </location>
</feature>
<keyword evidence="6 8" id="KW-1133">Transmembrane helix</keyword>
<evidence type="ECO:0000256" key="3">
    <source>
        <dbReference type="ARBA" id="ARBA00022475"/>
    </source>
</evidence>
<keyword evidence="7 8" id="KW-0472">Membrane</keyword>
<keyword evidence="3" id="KW-1003">Cell membrane</keyword>
<evidence type="ECO:0000256" key="5">
    <source>
        <dbReference type="ARBA" id="ARBA00022692"/>
    </source>
</evidence>
<comment type="subcellular location">
    <subcellularLocation>
        <location evidence="1">Cell inner membrane</location>
        <topology evidence="1">Multi-pass membrane protein</topology>
    </subcellularLocation>
    <subcellularLocation>
        <location evidence="8">Cell membrane</location>
        <topology evidence="8">Multi-pass membrane protein</topology>
    </subcellularLocation>
</comment>
<evidence type="ECO:0000256" key="4">
    <source>
        <dbReference type="ARBA" id="ARBA00022519"/>
    </source>
</evidence>
<evidence type="ECO:0000256" key="1">
    <source>
        <dbReference type="ARBA" id="ARBA00004429"/>
    </source>
</evidence>
<dbReference type="PROSITE" id="PS50928">
    <property type="entry name" value="ABC_TM1"/>
    <property type="match status" value="1"/>
</dbReference>